<name>A0AC58TD26_TOBAC</name>
<protein>
    <submittedName>
        <fullName evidence="2">Uncharacterized protein LOC142173427</fullName>
    </submittedName>
</protein>
<organism evidence="1 2">
    <name type="scientific">Nicotiana tabacum</name>
    <name type="common">Common tobacco</name>
    <dbReference type="NCBI Taxonomy" id="4097"/>
    <lineage>
        <taxon>Eukaryota</taxon>
        <taxon>Viridiplantae</taxon>
        <taxon>Streptophyta</taxon>
        <taxon>Embryophyta</taxon>
        <taxon>Tracheophyta</taxon>
        <taxon>Spermatophyta</taxon>
        <taxon>Magnoliopsida</taxon>
        <taxon>eudicotyledons</taxon>
        <taxon>Gunneridae</taxon>
        <taxon>Pentapetalae</taxon>
        <taxon>asterids</taxon>
        <taxon>lamiids</taxon>
        <taxon>Solanales</taxon>
        <taxon>Solanaceae</taxon>
        <taxon>Nicotianoideae</taxon>
        <taxon>Nicotianeae</taxon>
        <taxon>Nicotiana</taxon>
    </lineage>
</organism>
<reference evidence="1" key="1">
    <citation type="journal article" date="2014" name="Nat. Commun.">
        <title>The tobacco genome sequence and its comparison with those of tomato and potato.</title>
        <authorList>
            <person name="Sierro N."/>
            <person name="Battey J.N."/>
            <person name="Ouadi S."/>
            <person name="Bakaher N."/>
            <person name="Bovet L."/>
            <person name="Willig A."/>
            <person name="Goepfert S."/>
            <person name="Peitsch M.C."/>
            <person name="Ivanov N.V."/>
        </authorList>
    </citation>
    <scope>NUCLEOTIDE SEQUENCE [LARGE SCALE GENOMIC DNA]</scope>
</reference>
<dbReference type="Proteomes" id="UP000790787">
    <property type="component" value="Chromosome 19"/>
</dbReference>
<dbReference type="RefSeq" id="XP_075095115.1">
    <property type="nucleotide sequence ID" value="XM_075239014.1"/>
</dbReference>
<gene>
    <name evidence="2" type="primary">LOC142173427</name>
</gene>
<keyword evidence="1" id="KW-1185">Reference proteome</keyword>
<evidence type="ECO:0000313" key="1">
    <source>
        <dbReference type="Proteomes" id="UP000790787"/>
    </source>
</evidence>
<reference evidence="2" key="2">
    <citation type="submission" date="2025-08" db="UniProtKB">
        <authorList>
            <consortium name="RefSeq"/>
        </authorList>
    </citation>
    <scope>IDENTIFICATION</scope>
    <source>
        <tissue evidence="2">Leaf</tissue>
    </source>
</reference>
<proteinExistence type="predicted"/>
<accession>A0AC58TD26</accession>
<evidence type="ECO:0000313" key="2">
    <source>
        <dbReference type="RefSeq" id="XP_075095115.1"/>
    </source>
</evidence>
<sequence>MFFDEANNFKGVGTRVVLISESGQHYPASAKIMFPYTYNMAEYEACILGIRMAVDMIIKELLLIGDSDLLIQKVQGEWTTKNVKILPYLHCMKELCKKFTKIEFKYIPRIQNEFAGALATLSSIIQHPDKNYIDHIQIEVWDQHAYYFNVDEEPYGKPWYYGIKIFFETKGYPENATNDHKRAFIKLANHVFLNRFSCTGGS</sequence>